<evidence type="ECO:0000256" key="2">
    <source>
        <dbReference type="ARBA" id="ARBA00010210"/>
    </source>
</evidence>
<gene>
    <name evidence="8" type="ORF">CGI_10007622</name>
</gene>
<dbReference type="PANTHER" id="PTHR10333">
    <property type="entry name" value="INHIBITOR OF GROWTH PROTEIN"/>
    <property type="match status" value="1"/>
</dbReference>
<accession>K1R5V6</accession>
<keyword evidence="3" id="KW-0479">Metal-binding</keyword>
<comment type="subcellular location">
    <subcellularLocation>
        <location evidence="1">Nucleus</location>
    </subcellularLocation>
</comment>
<keyword evidence="6" id="KW-0539">Nucleus</keyword>
<dbReference type="InterPro" id="IPR001965">
    <property type="entry name" value="Znf_PHD"/>
</dbReference>
<dbReference type="Pfam" id="PF20231">
    <property type="entry name" value="DUF6589"/>
    <property type="match status" value="1"/>
</dbReference>
<evidence type="ECO:0000313" key="8">
    <source>
        <dbReference type="EMBL" id="EKC29366.1"/>
    </source>
</evidence>
<proteinExistence type="inferred from homology"/>
<dbReference type="CDD" id="cd15505">
    <property type="entry name" value="PHD_ING"/>
    <property type="match status" value="1"/>
</dbReference>
<evidence type="ECO:0000256" key="3">
    <source>
        <dbReference type="ARBA" id="ARBA00022723"/>
    </source>
</evidence>
<dbReference type="InParanoid" id="K1R5V6"/>
<sequence>MEGKRLLTPLKTPRKIKIYRPSGTTPKKIVVDLKQKAKKNIGYAVRCIENHEYRKGFSYLYQNFAGARRALHVLVKKEVRRGIRMLLRDKENKVHQKCTYENMKDFKWPDITQAVDQFVPLLSTAIIAAVTTTKNERSLRGPKDLSLIPALGLVSAVLLHMRSPRINLVQGLHGVELWRCGAQRKKHMGLGFDEPTDADMDSTNSDADETIDTDEDDNSSVESGMSSDSNSLLPMLELESVASDTSIDIGVCQENPSTTEGTIRILERLHEYVPRQENLLFPLICYGDGLSCERHNDAHMARANAGTPLEGLQGLQPVAQEFHKRMLLMQDTMDIFFSGKSAQDKGTLFHLKNLFGHRGVKKQIGDSFNHASTFLKFVTYGYTLLAAMEVLHMESITDEPTDIDTVRNKTEYVMNTARQIVDLIWFEIDVNRIVNAREDGSVYEFCYCKEELGDDVPMVECTGANCPGNNWFHIDCVTGGDGDFEQSEDFACSEECRGSYKYCCGVDLGKHEPMIGCDNTACPLEWFHMKCVGLKTAPRGKWYCNQCKSGTDQPESVVKPDLKNLYVRALTYHGLMDLVRHDAVRENDGDAMMGHWRYDVVQFHNRHHPKYVVLAHRLLAECGIHMPAAKIHGNWSRNMDRSENRLRFRHLHVFQNQNMRACEEKWM</sequence>
<dbReference type="Gene3D" id="3.30.40.10">
    <property type="entry name" value="Zinc/RING finger domain, C3HC4 (zinc finger)"/>
    <property type="match status" value="2"/>
</dbReference>
<keyword evidence="4" id="KW-0863">Zinc-finger</keyword>
<dbReference type="HOGENOM" id="CLU_411754_0_0_1"/>
<organism evidence="8">
    <name type="scientific">Magallana gigas</name>
    <name type="common">Pacific oyster</name>
    <name type="synonym">Crassostrea gigas</name>
    <dbReference type="NCBI Taxonomy" id="29159"/>
    <lineage>
        <taxon>Eukaryota</taxon>
        <taxon>Metazoa</taxon>
        <taxon>Spiralia</taxon>
        <taxon>Lophotrochozoa</taxon>
        <taxon>Mollusca</taxon>
        <taxon>Bivalvia</taxon>
        <taxon>Autobranchia</taxon>
        <taxon>Pteriomorphia</taxon>
        <taxon>Ostreida</taxon>
        <taxon>Ostreoidea</taxon>
        <taxon>Ostreidae</taxon>
        <taxon>Magallana</taxon>
    </lineage>
</organism>
<evidence type="ECO:0000256" key="4">
    <source>
        <dbReference type="ARBA" id="ARBA00022771"/>
    </source>
</evidence>
<protein>
    <submittedName>
        <fullName evidence="8">Protein YNG1</fullName>
    </submittedName>
</protein>
<dbReference type="SMART" id="SM00249">
    <property type="entry name" value="PHD"/>
    <property type="match status" value="2"/>
</dbReference>
<name>K1R5V6_MAGGI</name>
<dbReference type="InterPro" id="IPR028651">
    <property type="entry name" value="ING_fam"/>
</dbReference>
<reference evidence="8" key="1">
    <citation type="journal article" date="2012" name="Nature">
        <title>The oyster genome reveals stress adaptation and complexity of shell formation.</title>
        <authorList>
            <person name="Zhang G."/>
            <person name="Fang X."/>
            <person name="Guo X."/>
            <person name="Li L."/>
            <person name="Luo R."/>
            <person name="Xu F."/>
            <person name="Yang P."/>
            <person name="Zhang L."/>
            <person name="Wang X."/>
            <person name="Qi H."/>
            <person name="Xiong Z."/>
            <person name="Que H."/>
            <person name="Xie Y."/>
            <person name="Holland P.W."/>
            <person name="Paps J."/>
            <person name="Zhu Y."/>
            <person name="Wu F."/>
            <person name="Chen Y."/>
            <person name="Wang J."/>
            <person name="Peng C."/>
            <person name="Meng J."/>
            <person name="Yang L."/>
            <person name="Liu J."/>
            <person name="Wen B."/>
            <person name="Zhang N."/>
            <person name="Huang Z."/>
            <person name="Zhu Q."/>
            <person name="Feng Y."/>
            <person name="Mount A."/>
            <person name="Hedgecock D."/>
            <person name="Xu Z."/>
            <person name="Liu Y."/>
            <person name="Domazet-Loso T."/>
            <person name="Du Y."/>
            <person name="Sun X."/>
            <person name="Zhang S."/>
            <person name="Liu B."/>
            <person name="Cheng P."/>
            <person name="Jiang X."/>
            <person name="Li J."/>
            <person name="Fan D."/>
            <person name="Wang W."/>
            <person name="Fu W."/>
            <person name="Wang T."/>
            <person name="Wang B."/>
            <person name="Zhang J."/>
            <person name="Peng Z."/>
            <person name="Li Y."/>
            <person name="Li N."/>
            <person name="Wang J."/>
            <person name="Chen M."/>
            <person name="He Y."/>
            <person name="Tan F."/>
            <person name="Song X."/>
            <person name="Zheng Q."/>
            <person name="Huang R."/>
            <person name="Yang H."/>
            <person name="Du X."/>
            <person name="Chen L."/>
            <person name="Yang M."/>
            <person name="Gaffney P.M."/>
            <person name="Wang S."/>
            <person name="Luo L."/>
            <person name="She Z."/>
            <person name="Ming Y."/>
            <person name="Huang W."/>
            <person name="Zhang S."/>
            <person name="Huang B."/>
            <person name="Zhang Y."/>
            <person name="Qu T."/>
            <person name="Ni P."/>
            <person name="Miao G."/>
            <person name="Wang J."/>
            <person name="Wang Q."/>
            <person name="Steinberg C.E."/>
            <person name="Wang H."/>
            <person name="Li N."/>
            <person name="Qian L."/>
            <person name="Zhang G."/>
            <person name="Li Y."/>
            <person name="Yang H."/>
            <person name="Liu X."/>
            <person name="Wang J."/>
            <person name="Yin Y."/>
            <person name="Wang J."/>
        </authorList>
    </citation>
    <scope>NUCLEOTIDE SEQUENCE [LARGE SCALE GENOMIC DNA]</scope>
    <source>
        <strain evidence="8">05x7-T-G4-1.051#20</strain>
    </source>
</reference>
<dbReference type="PROSITE" id="PS50016">
    <property type="entry name" value="ZF_PHD_2"/>
    <property type="match status" value="1"/>
</dbReference>
<feature type="compositionally biased region" description="Polar residues" evidence="7">
    <location>
        <begin position="220"/>
        <end position="230"/>
    </location>
</feature>
<dbReference type="InterPro" id="IPR011011">
    <property type="entry name" value="Znf_FYVE_PHD"/>
</dbReference>
<evidence type="ECO:0000256" key="7">
    <source>
        <dbReference type="SAM" id="MobiDB-lite"/>
    </source>
</evidence>
<comment type="similarity">
    <text evidence="2">Belongs to the ING family.</text>
</comment>
<feature type="region of interest" description="Disordered" evidence="7">
    <location>
        <begin position="191"/>
        <end position="230"/>
    </location>
</feature>
<evidence type="ECO:0000256" key="1">
    <source>
        <dbReference type="ARBA" id="ARBA00004123"/>
    </source>
</evidence>
<dbReference type="InterPro" id="IPR013083">
    <property type="entry name" value="Znf_RING/FYVE/PHD"/>
</dbReference>
<dbReference type="GO" id="GO:0005634">
    <property type="term" value="C:nucleus"/>
    <property type="evidence" value="ECO:0007669"/>
    <property type="project" value="UniProtKB-SubCell"/>
</dbReference>
<dbReference type="AlphaFoldDB" id="K1R5V6"/>
<dbReference type="InterPro" id="IPR046496">
    <property type="entry name" value="DUF6589"/>
</dbReference>
<dbReference type="SUPFAM" id="SSF57903">
    <property type="entry name" value="FYVE/PHD zinc finger"/>
    <property type="match status" value="2"/>
</dbReference>
<keyword evidence="5" id="KW-0862">Zinc</keyword>
<feature type="compositionally biased region" description="Acidic residues" evidence="7">
    <location>
        <begin position="194"/>
        <end position="219"/>
    </location>
</feature>
<evidence type="ECO:0000256" key="5">
    <source>
        <dbReference type="ARBA" id="ARBA00022833"/>
    </source>
</evidence>
<evidence type="ECO:0000256" key="6">
    <source>
        <dbReference type="ARBA" id="ARBA00023242"/>
    </source>
</evidence>
<dbReference type="InterPro" id="IPR019787">
    <property type="entry name" value="Znf_PHD-finger"/>
</dbReference>
<dbReference type="GO" id="GO:0008270">
    <property type="term" value="F:zinc ion binding"/>
    <property type="evidence" value="ECO:0007669"/>
    <property type="project" value="UniProtKB-KW"/>
</dbReference>
<dbReference type="EMBL" id="JH815921">
    <property type="protein sequence ID" value="EKC29366.1"/>
    <property type="molecule type" value="Genomic_DNA"/>
</dbReference>